<accession>A0ABY8U4T8</accession>
<dbReference type="InterPro" id="IPR005120">
    <property type="entry name" value="UPF3_dom"/>
</dbReference>
<evidence type="ECO:0000256" key="1">
    <source>
        <dbReference type="ARBA" id="ARBA00004123"/>
    </source>
</evidence>
<evidence type="ECO:0000313" key="7">
    <source>
        <dbReference type="EMBL" id="WIA16220.1"/>
    </source>
</evidence>
<evidence type="ECO:0000313" key="8">
    <source>
        <dbReference type="Proteomes" id="UP001244341"/>
    </source>
</evidence>
<evidence type="ECO:0000259" key="6">
    <source>
        <dbReference type="Pfam" id="PF03467"/>
    </source>
</evidence>
<feature type="domain" description="UPF3" evidence="6">
    <location>
        <begin position="7"/>
        <end position="167"/>
    </location>
</feature>
<evidence type="ECO:0000256" key="4">
    <source>
        <dbReference type="ARBA" id="ARBA00023242"/>
    </source>
</evidence>
<dbReference type="PANTHER" id="PTHR13112:SF0">
    <property type="entry name" value="FI21285P1"/>
    <property type="match status" value="1"/>
</dbReference>
<evidence type="ECO:0000256" key="3">
    <source>
        <dbReference type="ARBA" id="ARBA00023161"/>
    </source>
</evidence>
<protein>
    <recommendedName>
        <fullName evidence="6">UPF3 domain-containing protein</fullName>
    </recommendedName>
</protein>
<keyword evidence="4" id="KW-0539">Nucleus</keyword>
<evidence type="ECO:0000256" key="2">
    <source>
        <dbReference type="ARBA" id="ARBA00005991"/>
    </source>
</evidence>
<dbReference type="Gene3D" id="3.30.70.330">
    <property type="match status" value="1"/>
</dbReference>
<feature type="compositionally biased region" description="Basic and acidic residues" evidence="5">
    <location>
        <begin position="179"/>
        <end position="191"/>
    </location>
</feature>
<dbReference type="InterPro" id="IPR035979">
    <property type="entry name" value="RBD_domain_sf"/>
</dbReference>
<feature type="compositionally biased region" description="Low complexity" evidence="5">
    <location>
        <begin position="215"/>
        <end position="229"/>
    </location>
</feature>
<dbReference type="InterPro" id="IPR012677">
    <property type="entry name" value="Nucleotide-bd_a/b_plait_sf"/>
</dbReference>
<feature type="compositionally biased region" description="Low complexity" evidence="5">
    <location>
        <begin position="192"/>
        <end position="204"/>
    </location>
</feature>
<name>A0ABY8U4T8_TETOB</name>
<dbReference type="Proteomes" id="UP001244341">
    <property type="component" value="Chromosome 7b"/>
</dbReference>
<dbReference type="PANTHER" id="PTHR13112">
    <property type="entry name" value="UPF3 REGULATOR OF NONSENSE TRANSCRIPTS-LIKE PROTEIN"/>
    <property type="match status" value="1"/>
</dbReference>
<comment type="subcellular location">
    <subcellularLocation>
        <location evidence="1">Nucleus</location>
    </subcellularLocation>
</comment>
<dbReference type="EMBL" id="CP126214">
    <property type="protein sequence ID" value="WIA16220.1"/>
    <property type="molecule type" value="Genomic_DNA"/>
</dbReference>
<reference evidence="7 8" key="1">
    <citation type="submission" date="2023-05" db="EMBL/GenBank/DDBJ databases">
        <title>A 100% complete, gapless, phased diploid assembly of the Scenedesmus obliquus UTEX 3031 genome.</title>
        <authorList>
            <person name="Biondi T.C."/>
            <person name="Hanschen E.R."/>
            <person name="Kwon T."/>
            <person name="Eng W."/>
            <person name="Kruse C.P.S."/>
            <person name="Koehler S.I."/>
            <person name="Kunde Y."/>
            <person name="Gleasner C.D."/>
            <person name="You Mak K.T."/>
            <person name="Polle J."/>
            <person name="Hovde B.T."/>
            <person name="Starkenburg S.R."/>
        </authorList>
    </citation>
    <scope>NUCLEOTIDE SEQUENCE [LARGE SCALE GENOMIC DNA]</scope>
    <source>
        <strain evidence="7 8">DOE0152z</strain>
    </source>
</reference>
<comment type="similarity">
    <text evidence="2">Belongs to the RENT3 family.</text>
</comment>
<dbReference type="SUPFAM" id="SSF54928">
    <property type="entry name" value="RNA-binding domain, RBD"/>
    <property type="match status" value="1"/>
</dbReference>
<dbReference type="InterPro" id="IPR039722">
    <property type="entry name" value="Upf3"/>
</dbReference>
<proteinExistence type="inferred from homology"/>
<keyword evidence="8" id="KW-1185">Reference proteome</keyword>
<sequence>MSKASTERTKVVVRNLPPTLSREAFLSAIEKHAEGTYNWLAYYPGKVSLKRTMFSRAFLNINSPEAVLDFKARFDGHVFVSSRGTQYRCSVEYAPFQKVPTAHPKKLAMEGTIDKDPDYVAFVEALEQGPKALPTAQAQLEAQEAARGGEAAAPVVTALMAFLQAKYEAVPFTGRRTSRKEAARLRKEAAREAAAAAAAAANADRASKGSRAKASRSSSKPSAADMSADPSRRCAA</sequence>
<dbReference type="Pfam" id="PF03467">
    <property type="entry name" value="Smg4_UPF3"/>
    <property type="match status" value="1"/>
</dbReference>
<dbReference type="CDD" id="cd12455">
    <property type="entry name" value="RRM_like_Smg4_UPF3"/>
    <property type="match status" value="1"/>
</dbReference>
<keyword evidence="3" id="KW-0866">Nonsense-mediated mRNA decay</keyword>
<organism evidence="7 8">
    <name type="scientific">Tetradesmus obliquus</name>
    <name type="common">Green alga</name>
    <name type="synonym">Acutodesmus obliquus</name>
    <dbReference type="NCBI Taxonomy" id="3088"/>
    <lineage>
        <taxon>Eukaryota</taxon>
        <taxon>Viridiplantae</taxon>
        <taxon>Chlorophyta</taxon>
        <taxon>core chlorophytes</taxon>
        <taxon>Chlorophyceae</taxon>
        <taxon>CS clade</taxon>
        <taxon>Sphaeropleales</taxon>
        <taxon>Scenedesmaceae</taxon>
        <taxon>Tetradesmus</taxon>
    </lineage>
</organism>
<gene>
    <name evidence="7" type="ORF">OEZ85_012932</name>
</gene>
<feature type="region of interest" description="Disordered" evidence="5">
    <location>
        <begin position="175"/>
        <end position="236"/>
    </location>
</feature>
<evidence type="ECO:0000256" key="5">
    <source>
        <dbReference type="SAM" id="MobiDB-lite"/>
    </source>
</evidence>